<keyword evidence="2" id="KW-1185">Reference proteome</keyword>
<organism evidence="1 2">
    <name type="scientific">Pyropia yezoensis</name>
    <name type="common">Susabi-nori</name>
    <name type="synonym">Porphyra yezoensis</name>
    <dbReference type="NCBI Taxonomy" id="2788"/>
    <lineage>
        <taxon>Eukaryota</taxon>
        <taxon>Rhodophyta</taxon>
        <taxon>Bangiophyceae</taxon>
        <taxon>Bangiales</taxon>
        <taxon>Bangiaceae</taxon>
        <taxon>Pyropia</taxon>
    </lineage>
</organism>
<name>A0ACC3CJK0_PYRYE</name>
<protein>
    <submittedName>
        <fullName evidence="1">Uncharacterized protein</fullName>
    </submittedName>
</protein>
<accession>A0ACC3CJK0</accession>
<evidence type="ECO:0000313" key="1">
    <source>
        <dbReference type="EMBL" id="KAK1870314.1"/>
    </source>
</evidence>
<evidence type="ECO:0000313" key="2">
    <source>
        <dbReference type="Proteomes" id="UP000798662"/>
    </source>
</evidence>
<comment type="caution">
    <text evidence="1">The sequence shown here is derived from an EMBL/GenBank/DDBJ whole genome shotgun (WGS) entry which is preliminary data.</text>
</comment>
<sequence length="417" mass="44744">MERDGSFRPVGSPTFVSTTTSLPPLPEPDLVAELMAKVFEPGYVVLLQHSRIVELRLAAETVAALSACVGRHLTFLLSSLLGAARGTSVMSIVTSASTGSSSKPFTSTELIRDHRRVLSVLVTVVEVRSTDAAAVIGESVFDWDDAIRVCGFSVSAGTDGGYGSVVAPPLMLVDAVQSHKDIIGASAGAAAGAPVDLTEVEKTDRSCLGALSSMLISLHELYPDALSTRLFGGPLSEHVRVNAARARVNTFLPREFECSMQQLLDTTPEKELLDNAWRPPSMYPLIDCAVFYKCTQGVPGGPQRGQVVCIVIQNRNSLRSLTTSLDLKDIASSYASLSSIFGDSWSTWSSRAAFVVVSNRDAVYNLTDLMASTAASHVIVSLRPELRRMYGESLYNLYVGYPIVFGGVKASHPYMLS</sequence>
<gene>
    <name evidence="1" type="ORF">I4F81_012776</name>
</gene>
<proteinExistence type="predicted"/>
<dbReference type="Proteomes" id="UP000798662">
    <property type="component" value="Chromosome 3"/>
</dbReference>
<reference evidence="1" key="1">
    <citation type="submission" date="2019-11" db="EMBL/GenBank/DDBJ databases">
        <title>Nori genome reveals adaptations in red seaweeds to the harsh intertidal environment.</title>
        <authorList>
            <person name="Wang D."/>
            <person name="Mao Y."/>
        </authorList>
    </citation>
    <scope>NUCLEOTIDE SEQUENCE</scope>
    <source>
        <tissue evidence="1">Gametophyte</tissue>
    </source>
</reference>
<dbReference type="EMBL" id="CM020620">
    <property type="protein sequence ID" value="KAK1870314.1"/>
    <property type="molecule type" value="Genomic_DNA"/>
</dbReference>